<organism evidence="2 3">
    <name type="scientific">Isoptericola halotolerans</name>
    <dbReference type="NCBI Taxonomy" id="300560"/>
    <lineage>
        <taxon>Bacteria</taxon>
        <taxon>Bacillati</taxon>
        <taxon>Actinomycetota</taxon>
        <taxon>Actinomycetes</taxon>
        <taxon>Micrococcales</taxon>
        <taxon>Promicromonosporaceae</taxon>
        <taxon>Isoptericola</taxon>
    </lineage>
</organism>
<dbReference type="Proteomes" id="UP000239895">
    <property type="component" value="Unassembled WGS sequence"/>
</dbReference>
<gene>
    <name evidence="2" type="ORF">BCL65_109170</name>
</gene>
<comment type="caution">
    <text evidence="2">The sequence shown here is derived from an EMBL/GenBank/DDBJ whole genome shotgun (WGS) entry which is preliminary data.</text>
</comment>
<proteinExistence type="predicted"/>
<evidence type="ECO:0000313" key="2">
    <source>
        <dbReference type="EMBL" id="PRZ04930.1"/>
    </source>
</evidence>
<accession>A0ABX5EF24</accession>
<reference evidence="2 3" key="1">
    <citation type="submission" date="2018-03" db="EMBL/GenBank/DDBJ databases">
        <title>Comparative analysis of microorganisms from saline springs in Andes Mountain Range, Colombia.</title>
        <authorList>
            <person name="Rubin E."/>
        </authorList>
    </citation>
    <scope>NUCLEOTIDE SEQUENCE [LARGE SCALE GENOMIC DNA]</scope>
    <source>
        <strain evidence="2 3">CG 23</strain>
    </source>
</reference>
<dbReference type="Gene3D" id="3.40.50.12580">
    <property type="match status" value="1"/>
</dbReference>
<name>A0ABX5EF24_9MICO</name>
<sequence>MAGSTRGAGLRRTVRSTGGRLIRRLGMLPGGVPDGLGEDEFLQGATLSARAVVFFGDPPESMYQIRQWYTALEALDHRVPLVVIAGDSRTARLLRAESSLRVVTVAQHATLDEILTGSDVRLALYVNHSPQNFTMLSFGGLVHVSLLHGDSDKTVSVSNQHKAYDLVFVAGQAAVDRFARNLPYFDAPARCVPVGRPQLDVLGPDPVSRASSDRSTVLYAPTWEGANPSVAYGSVDVLGPDLARAVVAEPGMRLLYRPHPLTGVRSPAYAAADAEVREVVEAAAVADPGAGHEVRTTGEMAATFAEADVLVCDISAAATEWLPTLRPLVVTDVAAPWATVATTPLLRVAPRLRVDGVEDVAELLRTQTTQDPAREERRRLVEYYLGDVTPGASLERFVAACEAAIERHEAELRRLADVRTDDGGERVTDGDSPDARRR</sequence>
<dbReference type="EMBL" id="PVTX01000009">
    <property type="protein sequence ID" value="PRZ04930.1"/>
    <property type="molecule type" value="Genomic_DNA"/>
</dbReference>
<feature type="region of interest" description="Disordered" evidence="1">
    <location>
        <begin position="419"/>
        <end position="438"/>
    </location>
</feature>
<keyword evidence="3" id="KW-1185">Reference proteome</keyword>
<evidence type="ECO:0000256" key="1">
    <source>
        <dbReference type="SAM" id="MobiDB-lite"/>
    </source>
</evidence>
<dbReference type="InterPro" id="IPR043148">
    <property type="entry name" value="TagF_C"/>
</dbReference>
<dbReference type="InterPro" id="IPR007554">
    <property type="entry name" value="Glycerophosphate_synth"/>
</dbReference>
<dbReference type="Pfam" id="PF04464">
    <property type="entry name" value="Glyphos_transf"/>
    <property type="match status" value="1"/>
</dbReference>
<evidence type="ECO:0000313" key="3">
    <source>
        <dbReference type="Proteomes" id="UP000239895"/>
    </source>
</evidence>
<dbReference type="RefSeq" id="WP_106269018.1">
    <property type="nucleotide sequence ID" value="NZ_PVTX01000009.1"/>
</dbReference>
<protein>
    <submittedName>
        <fullName evidence="2">CDP-glycerol glycerophosphotransferase (TagB/SpsB family)</fullName>
    </submittedName>
</protein>